<gene>
    <name evidence="10" type="primary">rplX</name>
    <name evidence="10" type="ORF">EYQ70_02620</name>
</gene>
<keyword evidence="4" id="KW-0687">Ribonucleoprotein</keyword>
<dbReference type="Gene3D" id="2.30.30.30">
    <property type="match status" value="1"/>
</dbReference>
<dbReference type="SUPFAM" id="SSF50104">
    <property type="entry name" value="Translation proteins SH3-like domain"/>
    <property type="match status" value="1"/>
</dbReference>
<dbReference type="InterPro" id="IPR036361">
    <property type="entry name" value="SAP_dom_sf"/>
</dbReference>
<dbReference type="Proteomes" id="UP000585802">
    <property type="component" value="Unassembled WGS sequence"/>
</dbReference>
<dbReference type="InterPro" id="IPR008991">
    <property type="entry name" value="Translation_prot_SH3-like_sf"/>
</dbReference>
<keyword evidence="2" id="KW-0597">Phosphoprotein</keyword>
<evidence type="ECO:0000256" key="1">
    <source>
        <dbReference type="ARBA" id="ARBA00010618"/>
    </source>
</evidence>
<dbReference type="SMART" id="SM00513">
    <property type="entry name" value="SAP"/>
    <property type="match status" value="2"/>
</dbReference>
<dbReference type="GO" id="GO:0003735">
    <property type="term" value="F:structural constituent of ribosome"/>
    <property type="evidence" value="ECO:0007669"/>
    <property type="project" value="UniProtKB-UniRule"/>
</dbReference>
<evidence type="ECO:0000256" key="6">
    <source>
        <dbReference type="ARBA" id="ARBA00046328"/>
    </source>
</evidence>
<evidence type="ECO:0000313" key="11">
    <source>
        <dbReference type="Proteomes" id="UP000585802"/>
    </source>
</evidence>
<dbReference type="InterPro" id="IPR052240">
    <property type="entry name" value="SAP_domain_ribonucleoprotein"/>
</dbReference>
<dbReference type="CDD" id="cd06089">
    <property type="entry name" value="KOW_RPL26"/>
    <property type="match status" value="1"/>
</dbReference>
<sequence>MSSIQPRKQRLARYTAPYHRRHREMSAPIDRGLRERQLSRGFMYPRAMPVRKGDRVMIVRGEGKSKSATRIAKIDRKGRKVYVEGFTYFKSDGTELQRPIDASNLVIINPDWSDIRRRNLLTRVNESVEWTDEVISDFEAAEDEYEAETVGPIEEETETTDVDYDSMTVPNLKAALKEQGLPVSGKKTELIERLKENSKDEYKAETVNPIEEEKADEETSEEETESKETKTTDVDYDSMTVPNLKAALKEQGLPVSGKKTELIERLKGDSK</sequence>
<feature type="compositionally biased region" description="Basic and acidic residues" evidence="8">
    <location>
        <begin position="258"/>
        <end position="271"/>
    </location>
</feature>
<evidence type="ECO:0000256" key="3">
    <source>
        <dbReference type="ARBA" id="ARBA00022980"/>
    </source>
</evidence>
<dbReference type="PROSITE" id="PS50800">
    <property type="entry name" value="SAP"/>
    <property type="match status" value="2"/>
</dbReference>
<evidence type="ECO:0000256" key="7">
    <source>
        <dbReference type="NCBIfam" id="TIGR01080"/>
    </source>
</evidence>
<dbReference type="PANTHER" id="PTHR46551">
    <property type="entry name" value="SAP DOMAIN-CONTAINING RIBONUCLEOPROTEIN"/>
    <property type="match status" value="1"/>
</dbReference>
<evidence type="ECO:0000256" key="5">
    <source>
        <dbReference type="ARBA" id="ARBA00035478"/>
    </source>
</evidence>
<dbReference type="Gene3D" id="1.10.720.30">
    <property type="entry name" value="SAP domain"/>
    <property type="match status" value="2"/>
</dbReference>
<accession>A0A7J4GRZ2</accession>
<organism evidence="10 11">
    <name type="scientific">Marine Group III euryarchaeote</name>
    <dbReference type="NCBI Taxonomy" id="2173149"/>
    <lineage>
        <taxon>Archaea</taxon>
        <taxon>Methanobacteriati</taxon>
        <taxon>Thermoplasmatota</taxon>
        <taxon>Thermoplasmata</taxon>
        <taxon>Candidatus Thermoprofundales</taxon>
    </lineage>
</organism>
<dbReference type="GO" id="GO:0015934">
    <property type="term" value="C:large ribosomal subunit"/>
    <property type="evidence" value="ECO:0007669"/>
    <property type="project" value="UniProtKB-UniRule"/>
</dbReference>
<evidence type="ECO:0000313" key="10">
    <source>
        <dbReference type="EMBL" id="HIF37288.1"/>
    </source>
</evidence>
<feature type="domain" description="SAP" evidence="9">
    <location>
        <begin position="164"/>
        <end position="198"/>
    </location>
</feature>
<dbReference type="Pfam" id="PF02037">
    <property type="entry name" value="SAP"/>
    <property type="match status" value="2"/>
</dbReference>
<evidence type="ECO:0000256" key="2">
    <source>
        <dbReference type="ARBA" id="ARBA00022553"/>
    </source>
</evidence>
<dbReference type="InterPro" id="IPR003034">
    <property type="entry name" value="SAP_dom"/>
</dbReference>
<dbReference type="GO" id="GO:0016973">
    <property type="term" value="P:poly(A)+ mRNA export from nucleus"/>
    <property type="evidence" value="ECO:0007669"/>
    <property type="project" value="TreeGrafter"/>
</dbReference>
<dbReference type="InterPro" id="IPR014722">
    <property type="entry name" value="Rib_uL2_dom2"/>
</dbReference>
<proteinExistence type="inferred from homology"/>
<comment type="caution">
    <text evidence="10">The sequence shown here is derived from an EMBL/GenBank/DDBJ whole genome shotgun (WGS) entry which is preliminary data.</text>
</comment>
<dbReference type="NCBIfam" id="TIGR01080">
    <property type="entry name" value="rplX_A_E"/>
    <property type="match status" value="1"/>
</dbReference>
<evidence type="ECO:0000256" key="8">
    <source>
        <dbReference type="SAM" id="MobiDB-lite"/>
    </source>
</evidence>
<comment type="similarity">
    <text evidence="1">Belongs to the universal ribosomal protein uL24 family.</text>
</comment>
<evidence type="ECO:0000256" key="4">
    <source>
        <dbReference type="ARBA" id="ARBA00023274"/>
    </source>
</evidence>
<feature type="domain" description="SAP" evidence="9">
    <location>
        <begin position="236"/>
        <end position="270"/>
    </location>
</feature>
<reference evidence="11" key="1">
    <citation type="journal article" date="2019" name="bioRxiv">
        <title>Genome diversification in globally distributed novel marine Proteobacteria is linked to environmental adaptation.</title>
        <authorList>
            <person name="Zhou Z."/>
            <person name="Tran P.Q."/>
            <person name="Kieft K."/>
            <person name="Anantharaman K."/>
        </authorList>
    </citation>
    <scope>NUCLEOTIDE SEQUENCE [LARGE SCALE GENOMIC DNA]</scope>
</reference>
<dbReference type="InterPro" id="IPR041988">
    <property type="entry name" value="Ribosomal_uL24_KOW"/>
</dbReference>
<dbReference type="GO" id="GO:0006412">
    <property type="term" value="P:translation"/>
    <property type="evidence" value="ECO:0007669"/>
    <property type="project" value="UniProtKB-UniRule"/>
</dbReference>
<name>A0A7J4GRZ2_9ARCH</name>
<evidence type="ECO:0000259" key="9">
    <source>
        <dbReference type="PROSITE" id="PS50800"/>
    </source>
</evidence>
<feature type="region of interest" description="Disordered" evidence="8">
    <location>
        <begin position="196"/>
        <end position="271"/>
    </location>
</feature>
<protein>
    <recommendedName>
        <fullName evidence="5 7">50S ribosomal protein L24</fullName>
    </recommendedName>
</protein>
<feature type="compositionally biased region" description="Acidic residues" evidence="8">
    <location>
        <begin position="213"/>
        <end position="225"/>
    </location>
</feature>
<dbReference type="EMBL" id="DUCX01000039">
    <property type="protein sequence ID" value="HIF37288.1"/>
    <property type="molecule type" value="Genomic_DNA"/>
</dbReference>
<dbReference type="PANTHER" id="PTHR46551:SF1">
    <property type="entry name" value="SAP DOMAIN-CONTAINING RIBONUCLEOPROTEIN"/>
    <property type="match status" value="1"/>
</dbReference>
<dbReference type="AlphaFoldDB" id="A0A7J4GRZ2"/>
<dbReference type="InterPro" id="IPR005756">
    <property type="entry name" value="Ribosomal_uL24_euk/arc"/>
</dbReference>
<comment type="similarity">
    <text evidence="6">Belongs to the SAP domain-containing ribonucleoprotein family.</text>
</comment>
<dbReference type="Pfam" id="PF16906">
    <property type="entry name" value="Ribosomal_L26"/>
    <property type="match status" value="1"/>
</dbReference>
<keyword evidence="3 10" id="KW-0689">Ribosomal protein</keyword>
<dbReference type="SUPFAM" id="SSF68906">
    <property type="entry name" value="SAP domain"/>
    <property type="match status" value="2"/>
</dbReference>
<dbReference type="GO" id="GO:0003723">
    <property type="term" value="F:RNA binding"/>
    <property type="evidence" value="ECO:0007669"/>
    <property type="project" value="InterPro"/>
</dbReference>